<comment type="caution">
    <text evidence="3">The sequence shown here is derived from an EMBL/GenBank/DDBJ whole genome shotgun (WGS) entry which is preliminary data.</text>
</comment>
<evidence type="ECO:0000313" key="3">
    <source>
        <dbReference type="EMBL" id="PVD32165.1"/>
    </source>
</evidence>
<dbReference type="AlphaFoldDB" id="A0A2T7PFG3"/>
<dbReference type="InterPro" id="IPR038538">
    <property type="entry name" value="MTERF_sf"/>
</dbReference>
<proteinExistence type="inferred from homology"/>
<keyword evidence="2" id="KW-0809">Transit peptide</keyword>
<dbReference type="Proteomes" id="UP000245119">
    <property type="component" value="Linkage Group LG4"/>
</dbReference>
<dbReference type="PANTHER" id="PTHR15437">
    <property type="entry name" value="TRANSCRIPTION TERMINATION FACTOR, MITOCHONDRIAL"/>
    <property type="match status" value="1"/>
</dbReference>
<keyword evidence="4" id="KW-1185">Reference proteome</keyword>
<sequence length="426" mass="49281">MACHLLTPCTRKLASALPSWYPTQLNQALCIPVKIKLCTNLNPGYYYSQRSVFSEEELLRRASFLASQFKTKESEMVQLLSHHRRLVTMGFTKFQELSRLLAQHGITTQQILTYPEIYRRRYETVASRIQQLEEKGIRPITMGMINMTHKMYQARYERLVLEAEACEQYNDTVHFLSEHAGLSLPEAKKIFDKCQWLQDSRISTLKEKVEILQQYSISPEALREKVWIFAFRADVMKTSLEMMKNSGIQFKDFPPNSVTRIVRSDVKFKKFLERLLEDKAILQASNCADKHQYLCYRLACTQTELEGMLKRFPGCYSINLPKLKANLDLLVKEYNFTPSEIVATPRVLAFSTATLQDRIKRLNEAEMPVNCNVLVMSSRRLNGLQPHQCLSRSFAVSYLDNGLTGDTTAQVPEFYCRGASPKEYER</sequence>
<evidence type="ECO:0000256" key="1">
    <source>
        <dbReference type="ARBA" id="ARBA00007692"/>
    </source>
</evidence>
<evidence type="ECO:0000256" key="2">
    <source>
        <dbReference type="ARBA" id="ARBA00022946"/>
    </source>
</evidence>
<evidence type="ECO:0008006" key="5">
    <source>
        <dbReference type="Google" id="ProtNLM"/>
    </source>
</evidence>
<evidence type="ECO:0000313" key="4">
    <source>
        <dbReference type="Proteomes" id="UP000245119"/>
    </source>
</evidence>
<dbReference type="GO" id="GO:0006393">
    <property type="term" value="P:termination of mitochondrial transcription"/>
    <property type="evidence" value="ECO:0007669"/>
    <property type="project" value="TreeGrafter"/>
</dbReference>
<name>A0A2T7PFG3_POMCA</name>
<reference evidence="3 4" key="1">
    <citation type="submission" date="2018-04" db="EMBL/GenBank/DDBJ databases">
        <title>The genome of golden apple snail Pomacea canaliculata provides insight into stress tolerance and invasive adaptation.</title>
        <authorList>
            <person name="Liu C."/>
            <person name="Liu B."/>
            <person name="Ren Y."/>
            <person name="Zhang Y."/>
            <person name="Wang H."/>
            <person name="Li S."/>
            <person name="Jiang F."/>
            <person name="Yin L."/>
            <person name="Zhang G."/>
            <person name="Qian W."/>
            <person name="Fan W."/>
        </authorList>
    </citation>
    <scope>NUCLEOTIDE SEQUENCE [LARGE SCALE GENOMIC DNA]</scope>
    <source>
        <strain evidence="3">SZHN2017</strain>
        <tissue evidence="3">Muscle</tissue>
    </source>
</reference>
<dbReference type="GO" id="GO:0003676">
    <property type="term" value="F:nucleic acid binding"/>
    <property type="evidence" value="ECO:0007669"/>
    <property type="project" value="InterPro"/>
</dbReference>
<accession>A0A2T7PFG3</accession>
<dbReference type="EMBL" id="PZQS01000004">
    <property type="protein sequence ID" value="PVD32165.1"/>
    <property type="molecule type" value="Genomic_DNA"/>
</dbReference>
<protein>
    <recommendedName>
        <fullName evidence="5">Transcription termination factor, mitochondrial</fullName>
    </recommendedName>
</protein>
<dbReference type="SMART" id="SM00733">
    <property type="entry name" value="Mterf"/>
    <property type="match status" value="4"/>
</dbReference>
<organism evidence="3 4">
    <name type="scientific">Pomacea canaliculata</name>
    <name type="common">Golden apple snail</name>
    <dbReference type="NCBI Taxonomy" id="400727"/>
    <lineage>
        <taxon>Eukaryota</taxon>
        <taxon>Metazoa</taxon>
        <taxon>Spiralia</taxon>
        <taxon>Lophotrochozoa</taxon>
        <taxon>Mollusca</taxon>
        <taxon>Gastropoda</taxon>
        <taxon>Caenogastropoda</taxon>
        <taxon>Architaenioglossa</taxon>
        <taxon>Ampullarioidea</taxon>
        <taxon>Ampullariidae</taxon>
        <taxon>Pomacea</taxon>
    </lineage>
</organism>
<gene>
    <name evidence="3" type="ORF">C0Q70_07594</name>
</gene>
<comment type="similarity">
    <text evidence="1">Belongs to the mTERF family.</text>
</comment>
<dbReference type="OrthoDB" id="75923at2759"/>
<dbReference type="Pfam" id="PF02536">
    <property type="entry name" value="mTERF"/>
    <property type="match status" value="1"/>
</dbReference>
<dbReference type="PANTHER" id="PTHR15437:SF6">
    <property type="entry name" value="TRANSCRIPTION TERMINATION FACTOR, MITOCHONDRIAL"/>
    <property type="match status" value="1"/>
</dbReference>
<dbReference type="InterPro" id="IPR003690">
    <property type="entry name" value="MTERF"/>
</dbReference>
<dbReference type="STRING" id="400727.A0A2T7PFG3"/>
<dbReference type="Gene3D" id="1.25.70.10">
    <property type="entry name" value="Transcription termination factor 3, mitochondrial"/>
    <property type="match status" value="1"/>
</dbReference>
<dbReference type="GO" id="GO:0005759">
    <property type="term" value="C:mitochondrial matrix"/>
    <property type="evidence" value="ECO:0007669"/>
    <property type="project" value="TreeGrafter"/>
</dbReference>